<proteinExistence type="predicted"/>
<keyword evidence="2" id="KW-1185">Reference proteome</keyword>
<protein>
    <submittedName>
        <fullName evidence="1">Uncharacterized protein</fullName>
    </submittedName>
</protein>
<organism evidence="1 2">
    <name type="scientific">Rubroshorea leprosula</name>
    <dbReference type="NCBI Taxonomy" id="152421"/>
    <lineage>
        <taxon>Eukaryota</taxon>
        <taxon>Viridiplantae</taxon>
        <taxon>Streptophyta</taxon>
        <taxon>Embryophyta</taxon>
        <taxon>Tracheophyta</taxon>
        <taxon>Spermatophyta</taxon>
        <taxon>Magnoliopsida</taxon>
        <taxon>eudicotyledons</taxon>
        <taxon>Gunneridae</taxon>
        <taxon>Pentapetalae</taxon>
        <taxon>rosids</taxon>
        <taxon>malvids</taxon>
        <taxon>Malvales</taxon>
        <taxon>Dipterocarpaceae</taxon>
        <taxon>Rubroshorea</taxon>
    </lineage>
</organism>
<name>A0AAV5M3F4_9ROSI</name>
<reference evidence="1 2" key="1">
    <citation type="journal article" date="2021" name="Commun. Biol.">
        <title>The genome of Shorea leprosula (Dipterocarpaceae) highlights the ecological relevance of drought in aseasonal tropical rainforests.</title>
        <authorList>
            <person name="Ng K.K.S."/>
            <person name="Kobayashi M.J."/>
            <person name="Fawcett J.A."/>
            <person name="Hatakeyama M."/>
            <person name="Paape T."/>
            <person name="Ng C.H."/>
            <person name="Ang C.C."/>
            <person name="Tnah L.H."/>
            <person name="Lee C.T."/>
            <person name="Nishiyama T."/>
            <person name="Sese J."/>
            <person name="O'Brien M.J."/>
            <person name="Copetti D."/>
            <person name="Mohd Noor M.I."/>
            <person name="Ong R.C."/>
            <person name="Putra M."/>
            <person name="Sireger I.Z."/>
            <person name="Indrioko S."/>
            <person name="Kosugi Y."/>
            <person name="Izuno A."/>
            <person name="Isagi Y."/>
            <person name="Lee S.L."/>
            <person name="Shimizu K.K."/>
        </authorList>
    </citation>
    <scope>NUCLEOTIDE SEQUENCE [LARGE SCALE GENOMIC DNA]</scope>
    <source>
        <strain evidence="1">214</strain>
    </source>
</reference>
<evidence type="ECO:0000313" key="1">
    <source>
        <dbReference type="EMBL" id="GKV43406.1"/>
    </source>
</evidence>
<evidence type="ECO:0000313" key="2">
    <source>
        <dbReference type="Proteomes" id="UP001054252"/>
    </source>
</evidence>
<dbReference type="AlphaFoldDB" id="A0AAV5M3F4"/>
<accession>A0AAV5M3F4</accession>
<gene>
    <name evidence="1" type="ORF">SLEP1_g50697</name>
</gene>
<dbReference type="EMBL" id="BPVZ01000168">
    <property type="protein sequence ID" value="GKV43406.1"/>
    <property type="molecule type" value="Genomic_DNA"/>
</dbReference>
<dbReference type="Proteomes" id="UP001054252">
    <property type="component" value="Unassembled WGS sequence"/>
</dbReference>
<sequence length="64" mass="7400">MRRTLAATLFLSPDVFPVYSLHNPIFLFPISDFSKILSDFLSIPELGFSQELRYGIFRGRKYGI</sequence>
<comment type="caution">
    <text evidence="1">The sequence shown here is derived from an EMBL/GenBank/DDBJ whole genome shotgun (WGS) entry which is preliminary data.</text>
</comment>